<sequence length="59" mass="6245">MTIIVNGVKAYINPSVVDTAGGKLTVNGEIVKAKLTDNEQDDVMHACEYGGVAYVTTDD</sequence>
<name>A0A8S5Q7G5_9CAUD</name>
<protein>
    <submittedName>
        <fullName evidence="1">Uncharacterized protein</fullName>
    </submittedName>
</protein>
<evidence type="ECO:0000313" key="1">
    <source>
        <dbReference type="EMBL" id="DAE14669.1"/>
    </source>
</evidence>
<reference evidence="1" key="1">
    <citation type="journal article" date="2021" name="Proc. Natl. Acad. Sci. U.S.A.">
        <title>A Catalog of Tens of Thousands of Viruses from Human Metagenomes Reveals Hidden Associations with Chronic Diseases.</title>
        <authorList>
            <person name="Tisza M.J."/>
            <person name="Buck C.B."/>
        </authorList>
    </citation>
    <scope>NUCLEOTIDE SEQUENCE</scope>
    <source>
        <strain evidence="1">CtAca11</strain>
    </source>
</reference>
<proteinExistence type="predicted"/>
<organism evidence="1">
    <name type="scientific">Myoviridae sp. ctAca11</name>
    <dbReference type="NCBI Taxonomy" id="2825043"/>
    <lineage>
        <taxon>Viruses</taxon>
        <taxon>Duplodnaviria</taxon>
        <taxon>Heunggongvirae</taxon>
        <taxon>Uroviricota</taxon>
        <taxon>Caudoviricetes</taxon>
    </lineage>
</organism>
<dbReference type="EMBL" id="BK015590">
    <property type="protein sequence ID" value="DAE14669.1"/>
    <property type="molecule type" value="Genomic_DNA"/>
</dbReference>
<accession>A0A8S5Q7G5</accession>